<dbReference type="KEGG" id="acp:A2cp1_1047"/>
<dbReference type="PROSITE" id="PS50271">
    <property type="entry name" value="ZF_UBP"/>
    <property type="match status" value="1"/>
</dbReference>
<evidence type="ECO:0000259" key="1">
    <source>
        <dbReference type="PROSITE" id="PS50271"/>
    </source>
</evidence>
<dbReference type="HOGENOM" id="CLU_163943_1_0_7"/>
<reference evidence="2" key="1">
    <citation type="submission" date="2009-01" db="EMBL/GenBank/DDBJ databases">
        <title>Complete sequence of Anaeromyxobacter dehalogenans 2CP-1.</title>
        <authorList>
            <consortium name="US DOE Joint Genome Institute"/>
            <person name="Lucas S."/>
            <person name="Copeland A."/>
            <person name="Lapidus A."/>
            <person name="Glavina del Rio T."/>
            <person name="Dalin E."/>
            <person name="Tice H."/>
            <person name="Bruce D."/>
            <person name="Goodwin L."/>
            <person name="Pitluck S."/>
            <person name="Saunders E."/>
            <person name="Brettin T."/>
            <person name="Detter J.C."/>
            <person name="Han C."/>
            <person name="Larimer F."/>
            <person name="Land M."/>
            <person name="Hauser L."/>
            <person name="Kyrpides N."/>
            <person name="Ovchinnikova G."/>
            <person name="Beliaev A.S."/>
            <person name="Richardson P."/>
        </authorList>
    </citation>
    <scope>NUCLEOTIDE SEQUENCE</scope>
    <source>
        <strain evidence="2">2CP-1</strain>
    </source>
</reference>
<gene>
    <name evidence="2" type="ordered locus">A2cp1_1047</name>
</gene>
<dbReference type="AlphaFoldDB" id="B8JF41"/>
<accession>B8JF41</accession>
<dbReference type="Proteomes" id="UP000007089">
    <property type="component" value="Chromosome"/>
</dbReference>
<evidence type="ECO:0000313" key="3">
    <source>
        <dbReference type="Proteomes" id="UP000007089"/>
    </source>
</evidence>
<dbReference type="InterPro" id="IPR001607">
    <property type="entry name" value="Znf_UBP"/>
</dbReference>
<dbReference type="SUPFAM" id="SSF57850">
    <property type="entry name" value="RING/U-box"/>
    <property type="match status" value="1"/>
</dbReference>
<dbReference type="InterPro" id="IPR013083">
    <property type="entry name" value="Znf_RING/FYVE/PHD"/>
</dbReference>
<sequence>MCEHLEKVESRRAAVRPRTQGCEECLASGDRWVQLRLCLTCGHVGCCDSSPNRHATRHFHETDHPVVRSFEPGADWAWCYVDEEMAHGVRGFPAESPGEHA</sequence>
<dbReference type="SMART" id="SM00290">
    <property type="entry name" value="ZnF_UBP"/>
    <property type="match status" value="1"/>
</dbReference>
<dbReference type="Gene3D" id="3.30.40.10">
    <property type="entry name" value="Zinc/RING finger domain, C3HC4 (zinc finger)"/>
    <property type="match status" value="1"/>
</dbReference>
<dbReference type="EMBL" id="CP001359">
    <property type="protein sequence ID" value="ACL64398.1"/>
    <property type="molecule type" value="Genomic_DNA"/>
</dbReference>
<dbReference type="Pfam" id="PF02148">
    <property type="entry name" value="zf-UBP"/>
    <property type="match status" value="1"/>
</dbReference>
<protein>
    <submittedName>
        <fullName evidence="2">Zinc finger, UBP-type</fullName>
    </submittedName>
</protein>
<proteinExistence type="predicted"/>
<feature type="domain" description="UBP-type" evidence="1">
    <location>
        <begin position="1"/>
        <end position="101"/>
    </location>
</feature>
<keyword evidence="3" id="KW-1185">Reference proteome</keyword>
<dbReference type="GO" id="GO:0008270">
    <property type="term" value="F:zinc ion binding"/>
    <property type="evidence" value="ECO:0007669"/>
    <property type="project" value="InterPro"/>
</dbReference>
<dbReference type="RefSeq" id="WP_012632392.1">
    <property type="nucleotide sequence ID" value="NC_011891.1"/>
</dbReference>
<name>B8JF41_ANAD2</name>
<evidence type="ECO:0000313" key="2">
    <source>
        <dbReference type="EMBL" id="ACL64398.1"/>
    </source>
</evidence>
<organism evidence="2 3">
    <name type="scientific">Anaeromyxobacter dehalogenans (strain ATCC BAA-258 / DSM 21875 / 2CP-1)</name>
    <dbReference type="NCBI Taxonomy" id="455488"/>
    <lineage>
        <taxon>Bacteria</taxon>
        <taxon>Pseudomonadati</taxon>
        <taxon>Myxococcota</taxon>
        <taxon>Myxococcia</taxon>
        <taxon>Myxococcales</taxon>
        <taxon>Cystobacterineae</taxon>
        <taxon>Anaeromyxobacteraceae</taxon>
        <taxon>Anaeromyxobacter</taxon>
    </lineage>
</organism>